<proteinExistence type="predicted"/>
<name>A0ABQ6JCR0_9ACTN</name>
<evidence type="ECO:0000313" key="1">
    <source>
        <dbReference type="EMBL" id="GMA85976.1"/>
    </source>
</evidence>
<organism evidence="1 2">
    <name type="scientific">Angustibacter aerolatus</name>
    <dbReference type="NCBI Taxonomy" id="1162965"/>
    <lineage>
        <taxon>Bacteria</taxon>
        <taxon>Bacillati</taxon>
        <taxon>Actinomycetota</taxon>
        <taxon>Actinomycetes</taxon>
        <taxon>Kineosporiales</taxon>
        <taxon>Kineosporiaceae</taxon>
    </lineage>
</organism>
<dbReference type="Proteomes" id="UP001157017">
    <property type="component" value="Unassembled WGS sequence"/>
</dbReference>
<evidence type="ECO:0000313" key="2">
    <source>
        <dbReference type="Proteomes" id="UP001157017"/>
    </source>
</evidence>
<protein>
    <submittedName>
        <fullName evidence="1">Uncharacterized protein</fullName>
    </submittedName>
</protein>
<gene>
    <name evidence="1" type="ORF">GCM10025868_12260</name>
</gene>
<comment type="caution">
    <text evidence="1">The sequence shown here is derived from an EMBL/GenBank/DDBJ whole genome shotgun (WGS) entry which is preliminary data.</text>
</comment>
<sequence>MASTTTSHAAHAFRGAVATLRAARTGVLLQPAGPADGEALGVTLPPCDDDAPGRGLLVTRGAVVPVQVAIPEPARALAAAAPPARP</sequence>
<dbReference type="EMBL" id="BSUZ01000001">
    <property type="protein sequence ID" value="GMA85976.1"/>
    <property type="molecule type" value="Genomic_DNA"/>
</dbReference>
<accession>A0ABQ6JCR0</accession>
<reference evidence="2" key="1">
    <citation type="journal article" date="2019" name="Int. J. Syst. Evol. Microbiol.">
        <title>The Global Catalogue of Microorganisms (GCM) 10K type strain sequencing project: providing services to taxonomists for standard genome sequencing and annotation.</title>
        <authorList>
            <consortium name="The Broad Institute Genomics Platform"/>
            <consortium name="The Broad Institute Genome Sequencing Center for Infectious Disease"/>
            <person name="Wu L."/>
            <person name="Ma J."/>
        </authorList>
    </citation>
    <scope>NUCLEOTIDE SEQUENCE [LARGE SCALE GENOMIC DNA]</scope>
    <source>
        <strain evidence="2">NBRC 108730</strain>
    </source>
</reference>
<keyword evidence="2" id="KW-1185">Reference proteome</keyword>